<dbReference type="Proteomes" id="UP000475765">
    <property type="component" value="Unassembled WGS sequence"/>
</dbReference>
<dbReference type="EMBL" id="WBPP01000022">
    <property type="protein sequence ID" value="KAB2393469.1"/>
    <property type="molecule type" value="Genomic_DNA"/>
</dbReference>
<sequence>MYYNPYPTQQPYQYPYDPQYPNTFRTDFTTLIGDFFTVPNTIPDVVGGISISGGTFVFIHDVSSSGVTIVAPSKKDATCIAISITISPETLDGVASFR</sequence>
<name>A0A9W7QEP2_BACCE</name>
<comment type="caution">
    <text evidence="1">The sequence shown here is derived from an EMBL/GenBank/DDBJ whole genome shotgun (WGS) entry which is preliminary data.</text>
</comment>
<reference evidence="1 2" key="1">
    <citation type="submission" date="2019-10" db="EMBL/GenBank/DDBJ databases">
        <title>Bacillus from the desert of Cuatro Cinegas, Coahuila.</title>
        <authorList>
            <person name="Olmedo-Alvarez G."/>
            <person name="Saldana S."/>
            <person name="Barcelo D."/>
        </authorList>
    </citation>
    <scope>NUCLEOTIDE SEQUENCE [LARGE SCALE GENOMIC DNA]</scope>
    <source>
        <strain evidence="1 2">CH417_13T</strain>
    </source>
</reference>
<dbReference type="AlphaFoldDB" id="A0A9W7QEP2"/>
<evidence type="ECO:0000313" key="2">
    <source>
        <dbReference type="Proteomes" id="UP000475765"/>
    </source>
</evidence>
<proteinExistence type="predicted"/>
<evidence type="ECO:0000313" key="1">
    <source>
        <dbReference type="EMBL" id="KAB2393469.1"/>
    </source>
</evidence>
<accession>A0A9W7QEP2</accession>
<protein>
    <submittedName>
        <fullName evidence="1">Uncharacterized protein</fullName>
    </submittedName>
</protein>
<organism evidence="1 2">
    <name type="scientific">Bacillus cereus</name>
    <dbReference type="NCBI Taxonomy" id="1396"/>
    <lineage>
        <taxon>Bacteria</taxon>
        <taxon>Bacillati</taxon>
        <taxon>Bacillota</taxon>
        <taxon>Bacilli</taxon>
        <taxon>Bacillales</taxon>
        <taxon>Bacillaceae</taxon>
        <taxon>Bacillus</taxon>
        <taxon>Bacillus cereus group</taxon>
    </lineage>
</organism>
<gene>
    <name evidence="1" type="ORF">F8172_16980</name>
</gene>